<protein>
    <submittedName>
        <fullName evidence="4">Planctomycete cytochrome C</fullName>
    </submittedName>
</protein>
<feature type="domain" description="DUF1549" evidence="1">
    <location>
        <begin position="653"/>
        <end position="827"/>
    </location>
</feature>
<keyword evidence="5" id="KW-1185">Reference proteome</keyword>
<dbReference type="SUPFAM" id="SSF49899">
    <property type="entry name" value="Concanavalin A-like lectins/glucanases"/>
    <property type="match status" value="1"/>
</dbReference>
<dbReference type="AlphaFoldDB" id="A0A5C5ZY77"/>
<accession>A0A5C5ZY77</accession>
<feature type="domain" description="Cytochrome C Planctomycete-type" evidence="3">
    <location>
        <begin position="572"/>
        <end position="626"/>
    </location>
</feature>
<evidence type="ECO:0000313" key="4">
    <source>
        <dbReference type="EMBL" id="TWT91877.1"/>
    </source>
</evidence>
<dbReference type="PANTHER" id="PTHR35889:SF3">
    <property type="entry name" value="F-BOX DOMAIN-CONTAINING PROTEIN"/>
    <property type="match status" value="1"/>
</dbReference>
<dbReference type="EMBL" id="SJPM01000013">
    <property type="protein sequence ID" value="TWT91877.1"/>
    <property type="molecule type" value="Genomic_DNA"/>
</dbReference>
<name>A0A5C5ZY77_9BACT</name>
<dbReference type="PANTHER" id="PTHR35889">
    <property type="entry name" value="CYCLOINULO-OLIGOSACCHARIDE FRUCTANOTRANSFERASE-RELATED"/>
    <property type="match status" value="1"/>
</dbReference>
<gene>
    <name evidence="4" type="ORF">Pla100_49150</name>
</gene>
<dbReference type="Gene3D" id="1.10.760.10">
    <property type="entry name" value="Cytochrome c-like domain"/>
    <property type="match status" value="1"/>
</dbReference>
<dbReference type="Pfam" id="PF07587">
    <property type="entry name" value="PSD1"/>
    <property type="match status" value="1"/>
</dbReference>
<evidence type="ECO:0000259" key="2">
    <source>
        <dbReference type="Pfam" id="PF07587"/>
    </source>
</evidence>
<evidence type="ECO:0000259" key="1">
    <source>
        <dbReference type="Pfam" id="PF07583"/>
    </source>
</evidence>
<dbReference type="InterPro" id="IPR036909">
    <property type="entry name" value="Cyt_c-like_dom_sf"/>
</dbReference>
<dbReference type="Gene3D" id="2.60.120.200">
    <property type="match status" value="1"/>
</dbReference>
<sequence length="1236" mass="138234">MKYSPTSMNYLGMLKHLFIVTFCVVLICTVADADEGMIGKWSFGSEETIPFEINGDVKRDQTGPRPPEFPDLPSDNTALRFGGKGYVFIPTADEPTRFQFQQDDEITIEAFVKLDKTRDGHQMYVIGKGRSGSPRFPKDNQNWALRTTSQNGVAKLSFLFATEPTSSDKHWHRWTSTEGFRISSGWHHIAVGYQFGDPESIRGWIDGQRVEGVWDMGGATKLPPVVDEDEVWIGSASRGNNSNSFSGWIDEVAVHRMILSDDVLATRTPPRDGPLKTVALPAVMPDMTLPDPNRVLVTFHEGLGDAGRWLVEGETWPDETTRWSTSSFLLPRMPARFDAQGSRVLWDSPVLVRIAGDFRLPAGTHRMLLRARSLSRLWIDGKLVATTQPLRRRGGNLEPIVPPAEPPFPGGRRAGFVQQEAIVEHTVESDSTRSRVVLEFVVGGNGLRVESGEVCVAIQPEGSGDFLILSPTDTMPLTDAAVEQALPQIEASLVSLEDSDRRRAAASEDDYWDQRHQAARELVKSSSNEQHSIDAFIKSKIVKAVKRQADAKALQDAETFHSEVLPILRDQCFRCHGQKQKGGLRLDHRDEMLKPGESEQLAVVPFDPDASELIVQVRDRAMPPTDEGLTDAQISTLENWVAAGAVWPEPIVDSAKLQPSPLIDDAAFIRRLHLDTIGIPPTAAEAKAFLSDTSQDKRLRWIDKLLRDDRYADHWVSLFMDLLAENPALLNPSMGSTGPFRWFLHDSLKDNMALDRMVTNLILMRGDQHAGGSAGFELAGENDSPMAAKAHLLSSAFLGIEMKCAKCHDSPYHSTTQEDLYSLAAMLGRRPLTPPKTSRVPDAFFESKERESLISVTMDFSHPAQASWPFDDLISSDSSAPAKSFETWLRKPEDTREQAALMFTSIANERFPRVLVNHLWKRLIGTGLVEPVDDWEGKTPSHPELLNWLGNELVLHDYDIKHIMRLIMRSDLYQREAIGDNATDSEEQRYFAAPDRRRLSAEQVVDSLFHCTGSTMNVEELTFVHDGSLPESKRLSLGVPHRAWMFCGLQNERDRPSLSMPRAQVVVDVLDAFGWTGARQNPIALRDTDPNVLQPGILANGTLTSNLTRASAGSELAELAIQTADAESLLESLFLRFLSRFPSDTEREKFTLALATGFEDRILPDAEFSEVPADEPLPVVTWTNHLVGEANEIQQEIQRRVQRGPAPDPRLRPQWRMMYEDVVWSLINHNEFVWVP</sequence>
<dbReference type="Pfam" id="PF07635">
    <property type="entry name" value="PSCyt1"/>
    <property type="match status" value="1"/>
</dbReference>
<comment type="caution">
    <text evidence="4">The sequence shown here is derived from an EMBL/GenBank/DDBJ whole genome shotgun (WGS) entry which is preliminary data.</text>
</comment>
<dbReference type="SUPFAM" id="SSF46626">
    <property type="entry name" value="Cytochrome c"/>
    <property type="match status" value="1"/>
</dbReference>
<dbReference type="InterPro" id="IPR011444">
    <property type="entry name" value="DUF1549"/>
</dbReference>
<dbReference type="InterPro" id="IPR011429">
    <property type="entry name" value="Cyt_c_Planctomycete-type"/>
</dbReference>
<dbReference type="RefSeq" id="WP_231603459.1">
    <property type="nucleotide sequence ID" value="NZ_SJPM01000013.1"/>
</dbReference>
<evidence type="ECO:0000259" key="3">
    <source>
        <dbReference type="Pfam" id="PF07635"/>
    </source>
</evidence>
<feature type="domain" description="DUF1553" evidence="2">
    <location>
        <begin position="896"/>
        <end position="1151"/>
    </location>
</feature>
<dbReference type="Proteomes" id="UP000316213">
    <property type="component" value="Unassembled WGS sequence"/>
</dbReference>
<dbReference type="InterPro" id="IPR022655">
    <property type="entry name" value="DUF1553"/>
</dbReference>
<dbReference type="GO" id="GO:0009055">
    <property type="term" value="F:electron transfer activity"/>
    <property type="evidence" value="ECO:0007669"/>
    <property type="project" value="InterPro"/>
</dbReference>
<dbReference type="GO" id="GO:0020037">
    <property type="term" value="F:heme binding"/>
    <property type="evidence" value="ECO:0007669"/>
    <property type="project" value="InterPro"/>
</dbReference>
<dbReference type="InterPro" id="IPR013320">
    <property type="entry name" value="ConA-like_dom_sf"/>
</dbReference>
<dbReference type="Pfam" id="PF13385">
    <property type="entry name" value="Laminin_G_3"/>
    <property type="match status" value="1"/>
</dbReference>
<reference evidence="4 5" key="1">
    <citation type="submission" date="2019-02" db="EMBL/GenBank/DDBJ databases">
        <title>Deep-cultivation of Planctomycetes and their phenomic and genomic characterization uncovers novel biology.</title>
        <authorList>
            <person name="Wiegand S."/>
            <person name="Jogler M."/>
            <person name="Boedeker C."/>
            <person name="Pinto D."/>
            <person name="Vollmers J."/>
            <person name="Rivas-Marin E."/>
            <person name="Kohn T."/>
            <person name="Peeters S.H."/>
            <person name="Heuer A."/>
            <person name="Rast P."/>
            <person name="Oberbeckmann S."/>
            <person name="Bunk B."/>
            <person name="Jeske O."/>
            <person name="Meyerdierks A."/>
            <person name="Storesund J.E."/>
            <person name="Kallscheuer N."/>
            <person name="Luecker S."/>
            <person name="Lage O.M."/>
            <person name="Pohl T."/>
            <person name="Merkel B.J."/>
            <person name="Hornburger P."/>
            <person name="Mueller R.-W."/>
            <person name="Bruemmer F."/>
            <person name="Labrenz M."/>
            <person name="Spormann A.M."/>
            <person name="Op Den Camp H."/>
            <person name="Overmann J."/>
            <person name="Amann R."/>
            <person name="Jetten M.S.M."/>
            <person name="Mascher T."/>
            <person name="Medema M.H."/>
            <person name="Devos D.P."/>
            <person name="Kaster A.-K."/>
            <person name="Ovreas L."/>
            <person name="Rohde M."/>
            <person name="Galperin M.Y."/>
            <person name="Jogler C."/>
        </authorList>
    </citation>
    <scope>NUCLEOTIDE SEQUENCE [LARGE SCALE GENOMIC DNA]</scope>
    <source>
        <strain evidence="4 5">Pla100</strain>
    </source>
</reference>
<organism evidence="4 5">
    <name type="scientific">Neorhodopirellula pilleata</name>
    <dbReference type="NCBI Taxonomy" id="2714738"/>
    <lineage>
        <taxon>Bacteria</taxon>
        <taxon>Pseudomonadati</taxon>
        <taxon>Planctomycetota</taxon>
        <taxon>Planctomycetia</taxon>
        <taxon>Pirellulales</taxon>
        <taxon>Pirellulaceae</taxon>
        <taxon>Neorhodopirellula</taxon>
    </lineage>
</organism>
<dbReference type="Pfam" id="PF07583">
    <property type="entry name" value="PSCyt2"/>
    <property type="match status" value="1"/>
</dbReference>
<evidence type="ECO:0000313" key="5">
    <source>
        <dbReference type="Proteomes" id="UP000316213"/>
    </source>
</evidence>
<proteinExistence type="predicted"/>